<accession>A0A409VPN0</accession>
<keyword evidence="3" id="KW-1185">Reference proteome</keyword>
<name>A0A409VPN0_9AGAR</name>
<dbReference type="Proteomes" id="UP000284842">
    <property type="component" value="Unassembled WGS sequence"/>
</dbReference>
<dbReference type="AlphaFoldDB" id="A0A409VPN0"/>
<dbReference type="InParanoid" id="A0A409VPN0"/>
<sequence length="325" mass="36892">MANIGSTKTAEKQISALEDTASAHVFHPLFNSPDADVILISSDTTRYRVHSFILRNTCTYFRTLPALVQRQQQQQQQRNQQAATSPTSPTAVSTIPPLPPLVIDVSEEDRVLTKVLSMLCGLYTEAWESIEDAEDALSLISKWDAPGPLSVIRTAITAPLFLASPIRLYAMATTFGWDEEAQLAATRTLPLDLYDEEYKPDLERIRSKHLLRLLRLHRSRRDEFKRSLDSDEMFEAGNSPRYMCNGCGEQLSNQTWRELKIRMFMEMDKRPAGDTLCGLDMEEWPEAVACWEACCTKPGCGRLNYSKLETLRDIKKCVERLPTQL</sequence>
<comment type="caution">
    <text evidence="2">The sequence shown here is derived from an EMBL/GenBank/DDBJ whole genome shotgun (WGS) entry which is preliminary data.</text>
</comment>
<feature type="region of interest" description="Disordered" evidence="1">
    <location>
        <begin position="71"/>
        <end position="95"/>
    </location>
</feature>
<protein>
    <recommendedName>
        <fullName evidence="4">BTB domain-containing protein</fullName>
    </recommendedName>
</protein>
<reference evidence="2 3" key="1">
    <citation type="journal article" date="2018" name="Evol. Lett.">
        <title>Horizontal gene cluster transfer increased hallucinogenic mushroom diversity.</title>
        <authorList>
            <person name="Reynolds H.T."/>
            <person name="Vijayakumar V."/>
            <person name="Gluck-Thaler E."/>
            <person name="Korotkin H.B."/>
            <person name="Matheny P.B."/>
            <person name="Slot J.C."/>
        </authorList>
    </citation>
    <scope>NUCLEOTIDE SEQUENCE [LARGE SCALE GENOMIC DNA]</scope>
    <source>
        <strain evidence="2 3">2629</strain>
    </source>
</reference>
<dbReference type="Gene3D" id="3.30.710.10">
    <property type="entry name" value="Potassium Channel Kv1.1, Chain A"/>
    <property type="match status" value="1"/>
</dbReference>
<dbReference type="InterPro" id="IPR011333">
    <property type="entry name" value="SKP1/BTB/POZ_sf"/>
</dbReference>
<organism evidence="2 3">
    <name type="scientific">Panaeolus cyanescens</name>
    <dbReference type="NCBI Taxonomy" id="181874"/>
    <lineage>
        <taxon>Eukaryota</taxon>
        <taxon>Fungi</taxon>
        <taxon>Dikarya</taxon>
        <taxon>Basidiomycota</taxon>
        <taxon>Agaricomycotina</taxon>
        <taxon>Agaricomycetes</taxon>
        <taxon>Agaricomycetidae</taxon>
        <taxon>Agaricales</taxon>
        <taxon>Agaricineae</taxon>
        <taxon>Galeropsidaceae</taxon>
        <taxon>Panaeolus</taxon>
    </lineage>
</organism>
<dbReference type="OrthoDB" id="3266199at2759"/>
<dbReference type="EMBL" id="NHTK01006013">
    <property type="protein sequence ID" value="PPQ68179.1"/>
    <property type="molecule type" value="Genomic_DNA"/>
</dbReference>
<proteinExistence type="predicted"/>
<evidence type="ECO:0008006" key="4">
    <source>
        <dbReference type="Google" id="ProtNLM"/>
    </source>
</evidence>
<evidence type="ECO:0000256" key="1">
    <source>
        <dbReference type="SAM" id="MobiDB-lite"/>
    </source>
</evidence>
<evidence type="ECO:0000313" key="2">
    <source>
        <dbReference type="EMBL" id="PPQ68179.1"/>
    </source>
</evidence>
<gene>
    <name evidence="2" type="ORF">CVT24_005067</name>
</gene>
<evidence type="ECO:0000313" key="3">
    <source>
        <dbReference type="Proteomes" id="UP000284842"/>
    </source>
</evidence>